<dbReference type="RefSeq" id="WP_026231291.1">
    <property type="nucleotide sequence ID" value="NZ_AP019827.1"/>
</dbReference>
<name>A0A510JNJ4_9FUSO</name>
<dbReference type="AlphaFoldDB" id="A0A510JNJ4"/>
<dbReference type="GO" id="GO:0016787">
    <property type="term" value="F:hydrolase activity"/>
    <property type="evidence" value="ECO:0007669"/>
    <property type="project" value="UniProtKB-KW"/>
</dbReference>
<proteinExistence type="predicted"/>
<evidence type="ECO:0000259" key="1">
    <source>
        <dbReference type="Pfam" id="PF03819"/>
    </source>
</evidence>
<sequence length="140" mass="16929">MMKNNIEDMTLKEVQYLIKRIEKGTLDESRDKEESQPKKENGQRLVLKLIEEFGELAENIRKNTRFDGQNIKGTIEEEAFDVFYYIIAIANYYEIDLEKIFYIKDELNKVKYEREFSIYEAREKWKNIIENKKNKKEEGK</sequence>
<protein>
    <submittedName>
        <fullName evidence="2">MazG nucleotide pyrophosphohydrolase</fullName>
    </submittedName>
</protein>
<accession>A0A510JNJ4</accession>
<dbReference type="EMBL" id="AP019827">
    <property type="protein sequence ID" value="BBM39981.1"/>
    <property type="molecule type" value="Genomic_DNA"/>
</dbReference>
<dbReference type="STRING" id="1122172.GCA_000373045_01680"/>
<reference evidence="2 3" key="1">
    <citation type="submission" date="2019-07" db="EMBL/GenBank/DDBJ databases">
        <title>Complete Genome Sequence of Leptotrichia shahii Strain JCM 16776.</title>
        <authorList>
            <person name="Watanabe S."/>
            <person name="Cui L."/>
        </authorList>
    </citation>
    <scope>NUCLEOTIDE SEQUENCE [LARGE SCALE GENOMIC DNA]</scope>
    <source>
        <strain evidence="2 3">JCM16776</strain>
    </source>
</reference>
<keyword evidence="3" id="KW-1185">Reference proteome</keyword>
<feature type="domain" description="NTP pyrophosphohydrolase MazG-like" evidence="1">
    <location>
        <begin position="43"/>
        <end position="101"/>
    </location>
</feature>
<evidence type="ECO:0000313" key="3">
    <source>
        <dbReference type="Proteomes" id="UP000322617"/>
    </source>
</evidence>
<gene>
    <name evidence="2" type="ORF">JCM16776_0184</name>
</gene>
<dbReference type="Proteomes" id="UP000322617">
    <property type="component" value="Chromosome"/>
</dbReference>
<dbReference type="Pfam" id="PF03819">
    <property type="entry name" value="MazG"/>
    <property type="match status" value="1"/>
</dbReference>
<dbReference type="SUPFAM" id="SSF101386">
    <property type="entry name" value="all-alpha NTP pyrophosphatases"/>
    <property type="match status" value="1"/>
</dbReference>
<dbReference type="KEGG" id="lsz:JCM16776_0184"/>
<dbReference type="InterPro" id="IPR004518">
    <property type="entry name" value="MazG-like_dom"/>
</dbReference>
<organism evidence="2 3">
    <name type="scientific">Leptotrichia shahii</name>
    <dbReference type="NCBI Taxonomy" id="157691"/>
    <lineage>
        <taxon>Bacteria</taxon>
        <taxon>Fusobacteriati</taxon>
        <taxon>Fusobacteriota</taxon>
        <taxon>Fusobacteriia</taxon>
        <taxon>Fusobacteriales</taxon>
        <taxon>Leptotrichiaceae</taxon>
        <taxon>Leptotrichia</taxon>
    </lineage>
</organism>
<dbReference type="Gene3D" id="1.10.287.1080">
    <property type="entry name" value="MazG-like"/>
    <property type="match status" value="1"/>
</dbReference>
<evidence type="ECO:0000313" key="2">
    <source>
        <dbReference type="EMBL" id="BBM39981.1"/>
    </source>
</evidence>
<keyword evidence="2" id="KW-0378">Hydrolase</keyword>